<protein>
    <recommendedName>
        <fullName evidence="4">PH domain-containing protein</fullName>
    </recommendedName>
</protein>
<dbReference type="STRING" id="1036808.A0A0C2Z0S9"/>
<accession>A0A0C2Z0S9</accession>
<reference evidence="2 3" key="1">
    <citation type="submission" date="2014-04" db="EMBL/GenBank/DDBJ databases">
        <authorList>
            <consortium name="DOE Joint Genome Institute"/>
            <person name="Kuo A."/>
            <person name="Kohler A."/>
            <person name="Nagy L.G."/>
            <person name="Floudas D."/>
            <person name="Copeland A."/>
            <person name="Barry K.W."/>
            <person name="Cichocki N."/>
            <person name="Veneault-Fourrey C."/>
            <person name="LaButti K."/>
            <person name="Lindquist E.A."/>
            <person name="Lipzen A."/>
            <person name="Lundell T."/>
            <person name="Morin E."/>
            <person name="Murat C."/>
            <person name="Sun H."/>
            <person name="Tunlid A."/>
            <person name="Henrissat B."/>
            <person name="Grigoriev I.V."/>
            <person name="Hibbett D.S."/>
            <person name="Martin F."/>
            <person name="Nordberg H.P."/>
            <person name="Cantor M.N."/>
            <person name="Hua S.X."/>
        </authorList>
    </citation>
    <scope>NUCLEOTIDE SEQUENCE [LARGE SCALE GENOMIC DNA]</scope>
    <source>
        <strain evidence="2 3">Foug A</strain>
    </source>
</reference>
<dbReference type="InParanoid" id="A0A0C2Z0S9"/>
<dbReference type="AlphaFoldDB" id="A0A0C2Z0S9"/>
<sequence>MSSCPPRRRLRSNFITHFLTIGRRSNHHEESDNPPTPPPKDFVTLDTATRTRSKPLPIPLDEYIDEKAVYKFNDIDGSTVPQSPSRVASAPPRELTSFPYRPYVHIAPLAPLTPEEKERRRLALQRQRELEQEEALREERARQELRRLQKEEQERREREEEERRRTLLQEHIRYAAARRVEKEMQEKQNEEQRLEQIRQQKQIAHERRLHHTRELEQWRHEQIQRVISSSSEKEDERKRSTEERRTRIAKLDEALLRDTSPHATQGWVTIQTPDLLAWRRRYYKFDLSRGQMLLFPNHVDTACPIDTVELDGRAEGLYEWYEGFEELETISHSFAVKFIDGQSWFMYADEEAEKDKLLLWLSEAAGIII</sequence>
<evidence type="ECO:0008006" key="4">
    <source>
        <dbReference type="Google" id="ProtNLM"/>
    </source>
</evidence>
<evidence type="ECO:0000256" key="1">
    <source>
        <dbReference type="SAM" id="MobiDB-lite"/>
    </source>
</evidence>
<dbReference type="HOGENOM" id="CLU_014670_1_0_1"/>
<keyword evidence="3" id="KW-1185">Reference proteome</keyword>
<evidence type="ECO:0000313" key="3">
    <source>
        <dbReference type="Proteomes" id="UP000053989"/>
    </source>
</evidence>
<dbReference type="OrthoDB" id="2123378at2759"/>
<evidence type="ECO:0000313" key="2">
    <source>
        <dbReference type="EMBL" id="KIM55433.1"/>
    </source>
</evidence>
<name>A0A0C2Z0S9_9AGAM</name>
<dbReference type="EMBL" id="KN822135">
    <property type="protein sequence ID" value="KIM55433.1"/>
    <property type="molecule type" value="Genomic_DNA"/>
</dbReference>
<dbReference type="SUPFAM" id="SSF50729">
    <property type="entry name" value="PH domain-like"/>
    <property type="match status" value="1"/>
</dbReference>
<organism evidence="2 3">
    <name type="scientific">Scleroderma citrinum Foug A</name>
    <dbReference type="NCBI Taxonomy" id="1036808"/>
    <lineage>
        <taxon>Eukaryota</taxon>
        <taxon>Fungi</taxon>
        <taxon>Dikarya</taxon>
        <taxon>Basidiomycota</taxon>
        <taxon>Agaricomycotina</taxon>
        <taxon>Agaricomycetes</taxon>
        <taxon>Agaricomycetidae</taxon>
        <taxon>Boletales</taxon>
        <taxon>Sclerodermatineae</taxon>
        <taxon>Sclerodermataceae</taxon>
        <taxon>Scleroderma</taxon>
    </lineage>
</organism>
<feature type="region of interest" description="Disordered" evidence="1">
    <location>
        <begin position="21"/>
        <end position="56"/>
    </location>
</feature>
<dbReference type="Proteomes" id="UP000053989">
    <property type="component" value="Unassembled WGS sequence"/>
</dbReference>
<proteinExistence type="predicted"/>
<reference evidence="3" key="2">
    <citation type="submission" date="2015-01" db="EMBL/GenBank/DDBJ databases">
        <title>Evolutionary Origins and Diversification of the Mycorrhizal Mutualists.</title>
        <authorList>
            <consortium name="DOE Joint Genome Institute"/>
            <consortium name="Mycorrhizal Genomics Consortium"/>
            <person name="Kohler A."/>
            <person name="Kuo A."/>
            <person name="Nagy L.G."/>
            <person name="Floudas D."/>
            <person name="Copeland A."/>
            <person name="Barry K.W."/>
            <person name="Cichocki N."/>
            <person name="Veneault-Fourrey C."/>
            <person name="LaButti K."/>
            <person name="Lindquist E.A."/>
            <person name="Lipzen A."/>
            <person name="Lundell T."/>
            <person name="Morin E."/>
            <person name="Murat C."/>
            <person name="Riley R."/>
            <person name="Ohm R."/>
            <person name="Sun H."/>
            <person name="Tunlid A."/>
            <person name="Henrissat B."/>
            <person name="Grigoriev I.V."/>
            <person name="Hibbett D.S."/>
            <person name="Martin F."/>
        </authorList>
    </citation>
    <scope>NUCLEOTIDE SEQUENCE [LARGE SCALE GENOMIC DNA]</scope>
    <source>
        <strain evidence="3">Foug A</strain>
    </source>
</reference>
<feature type="region of interest" description="Disordered" evidence="1">
    <location>
        <begin position="181"/>
        <end position="206"/>
    </location>
</feature>
<gene>
    <name evidence="2" type="ORF">SCLCIDRAFT_17376</name>
</gene>